<evidence type="ECO:0000313" key="2">
    <source>
        <dbReference type="EMBL" id="CAD2192626.1"/>
    </source>
</evidence>
<evidence type="ECO:0000313" key="3">
    <source>
        <dbReference type="Proteomes" id="UP000580250"/>
    </source>
</evidence>
<organism evidence="2 3">
    <name type="scientific">Meloidogyne enterolobii</name>
    <name type="common">Root-knot nematode worm</name>
    <name type="synonym">Meloidogyne mayaguensis</name>
    <dbReference type="NCBI Taxonomy" id="390850"/>
    <lineage>
        <taxon>Eukaryota</taxon>
        <taxon>Metazoa</taxon>
        <taxon>Ecdysozoa</taxon>
        <taxon>Nematoda</taxon>
        <taxon>Chromadorea</taxon>
        <taxon>Rhabditida</taxon>
        <taxon>Tylenchina</taxon>
        <taxon>Tylenchomorpha</taxon>
        <taxon>Tylenchoidea</taxon>
        <taxon>Meloidogynidae</taxon>
        <taxon>Meloidogyninae</taxon>
        <taxon>Meloidogyne</taxon>
    </lineage>
</organism>
<gene>
    <name evidence="2" type="ORF">MENT_LOCUS45524</name>
</gene>
<evidence type="ECO:0000256" key="1">
    <source>
        <dbReference type="SAM" id="SignalP"/>
    </source>
</evidence>
<dbReference type="EMBL" id="CAJEWN010000961">
    <property type="protein sequence ID" value="CAD2192626.1"/>
    <property type="molecule type" value="Genomic_DNA"/>
</dbReference>
<dbReference type="AlphaFoldDB" id="A0A6V7WZW9"/>
<proteinExistence type="predicted"/>
<dbReference type="Proteomes" id="UP000580250">
    <property type="component" value="Unassembled WGS sequence"/>
</dbReference>
<protein>
    <submittedName>
        <fullName evidence="2">Uncharacterized protein</fullName>
    </submittedName>
</protein>
<comment type="caution">
    <text evidence="2">The sequence shown here is derived from an EMBL/GenBank/DDBJ whole genome shotgun (WGS) entry which is preliminary data.</text>
</comment>
<name>A0A6V7WZW9_MELEN</name>
<reference evidence="2 3" key="1">
    <citation type="submission" date="2020-08" db="EMBL/GenBank/DDBJ databases">
        <authorList>
            <person name="Koutsovoulos G."/>
            <person name="Danchin GJ E."/>
        </authorList>
    </citation>
    <scope>NUCLEOTIDE SEQUENCE [LARGE SCALE GENOMIC DNA]</scope>
</reference>
<keyword evidence="1" id="KW-0732">Signal</keyword>
<feature type="signal peptide" evidence="1">
    <location>
        <begin position="1"/>
        <end position="21"/>
    </location>
</feature>
<feature type="chain" id="PRO_5027549078" evidence="1">
    <location>
        <begin position="22"/>
        <end position="53"/>
    </location>
</feature>
<accession>A0A6V7WZW9</accession>
<sequence length="53" mass="5835">MKCLYLFLFFVLCSLLKISLLVDCCGSGCSAGCCDTCPGLINDLVIRLLMKRK</sequence>